<reference evidence="2" key="1">
    <citation type="journal article" date="2022" name="New Phytol.">
        <title>Evolutionary transition to the ectomycorrhizal habit in the genomes of a hyperdiverse lineage of mushroom-forming fungi.</title>
        <authorList>
            <person name="Looney B."/>
            <person name="Miyauchi S."/>
            <person name="Morin E."/>
            <person name="Drula E."/>
            <person name="Courty P.E."/>
            <person name="Kohler A."/>
            <person name="Kuo A."/>
            <person name="LaButti K."/>
            <person name="Pangilinan J."/>
            <person name="Lipzen A."/>
            <person name="Riley R."/>
            <person name="Andreopoulos W."/>
            <person name="He G."/>
            <person name="Johnson J."/>
            <person name="Nolan M."/>
            <person name="Tritt A."/>
            <person name="Barry K.W."/>
            <person name="Grigoriev I.V."/>
            <person name="Nagy L.G."/>
            <person name="Hibbett D."/>
            <person name="Henrissat B."/>
            <person name="Matheny P.B."/>
            <person name="Labbe J."/>
            <person name="Martin F.M."/>
        </authorList>
    </citation>
    <scope>NUCLEOTIDE SEQUENCE</scope>
    <source>
        <strain evidence="2">BPL690</strain>
    </source>
</reference>
<feature type="region of interest" description="Disordered" evidence="1">
    <location>
        <begin position="54"/>
        <end position="77"/>
    </location>
</feature>
<evidence type="ECO:0000256" key="1">
    <source>
        <dbReference type="SAM" id="MobiDB-lite"/>
    </source>
</evidence>
<organism evidence="2 3">
    <name type="scientific">Multifurca ochricompacta</name>
    <dbReference type="NCBI Taxonomy" id="376703"/>
    <lineage>
        <taxon>Eukaryota</taxon>
        <taxon>Fungi</taxon>
        <taxon>Dikarya</taxon>
        <taxon>Basidiomycota</taxon>
        <taxon>Agaricomycotina</taxon>
        <taxon>Agaricomycetes</taxon>
        <taxon>Russulales</taxon>
        <taxon>Russulaceae</taxon>
        <taxon>Multifurca</taxon>
    </lineage>
</organism>
<dbReference type="Proteomes" id="UP001203297">
    <property type="component" value="Unassembled WGS sequence"/>
</dbReference>
<evidence type="ECO:0000313" key="2">
    <source>
        <dbReference type="EMBL" id="KAI0293297.1"/>
    </source>
</evidence>
<protein>
    <submittedName>
        <fullName evidence="2">Uncharacterized protein</fullName>
    </submittedName>
</protein>
<evidence type="ECO:0000313" key="3">
    <source>
        <dbReference type="Proteomes" id="UP001203297"/>
    </source>
</evidence>
<sequence length="101" mass="10839">MCETSWWRETRETACNREGVERGGEPVLEKKGRLPEGGLVKACVSWIKVGQIPEPSQAKIGDPVDGQSRGGSGRYNKSQSCDNVTALGMSAVGESWTSLVA</sequence>
<proteinExistence type="predicted"/>
<dbReference type="EMBL" id="WTXG01000099">
    <property type="protein sequence ID" value="KAI0293297.1"/>
    <property type="molecule type" value="Genomic_DNA"/>
</dbReference>
<dbReference type="AlphaFoldDB" id="A0AAD4LYT5"/>
<name>A0AAD4LYT5_9AGAM</name>
<accession>A0AAD4LYT5</accession>
<gene>
    <name evidence="2" type="ORF">B0F90DRAFT_1920081</name>
</gene>
<keyword evidence="3" id="KW-1185">Reference proteome</keyword>
<comment type="caution">
    <text evidence="2">The sequence shown here is derived from an EMBL/GenBank/DDBJ whole genome shotgun (WGS) entry which is preliminary data.</text>
</comment>